<dbReference type="InterPro" id="IPR001841">
    <property type="entry name" value="Znf_RING"/>
</dbReference>
<keyword evidence="1" id="KW-0863">Zinc-finger</keyword>
<feature type="region of interest" description="Disordered" evidence="2">
    <location>
        <begin position="395"/>
        <end position="420"/>
    </location>
</feature>
<keyword evidence="3" id="KW-0472">Membrane</keyword>
<sequence length="615" mass="65221">MVQFCGTQSIKSTTRLLDDDSSSSAAAGNSYVVIDIDDDDDGGVGDSDDDSACSSSSAEGPCCAVCMEPLEWVAVGPCGHAVVCSVCAARIRSSRSWQPDLRCCICRAHCPFVVVTRAAAAAAPAAMPAVNSYQEWRARGYYWYCTTMLAYFDDVEQYRATRAIARGEVKGGAAVDVDGNDGGGGGRRTLSSCVDVFRFLLIVAIFALFGVLFGSVFSVGHSQAIDDIPQFYASSCSATAYHSHAMEMSRLDASGRGSSRTAADDKGGHVVIDIDAADDIPIPFCVVCMEPLEWVAVGPCGHRVVCSACAARVRSAPYSDHRCCTCRTPCPTVFVTKAAAAAADGELNYLLQLQGDAGSLQDGRVGEYWYLAPMSAYFDDERQYEAAAASSLMMKHQRPPPDADGEFQPRHGGDRGDGALPGDEFGAPELSFLALFFAACGAVVGLGFTGFGTGWGQKVAIVLGSAGIYAPLGTSIVWFMNKNAYCRSAATQDGQVGEYWYCAAMSAYFDDERQYEATAKAEAAAAAGCLKQRPAGADDDDGERDQRYGTAQFLKYSFFAALFGVCIGFVFAVDAPGWGGRVGIVAGSAALSVAVGSVLWFLRKYGYFCGQQQQD</sequence>
<dbReference type="Gramene" id="ORUFI01G22440.1">
    <property type="protein sequence ID" value="ORUFI01G22440.1"/>
    <property type="gene ID" value="ORUFI01G22440"/>
</dbReference>
<evidence type="ECO:0000256" key="2">
    <source>
        <dbReference type="SAM" id="MobiDB-lite"/>
    </source>
</evidence>
<reference evidence="6" key="1">
    <citation type="submission" date="2013-06" db="EMBL/GenBank/DDBJ databases">
        <authorList>
            <person name="Zhao Q."/>
        </authorList>
    </citation>
    <scope>NUCLEOTIDE SEQUENCE</scope>
    <source>
        <strain evidence="6">cv. W1943</strain>
    </source>
</reference>
<keyword evidence="1" id="KW-0479">Metal-binding</keyword>
<evidence type="ECO:0000313" key="5">
    <source>
        <dbReference type="EnsemblPlants" id="ORUFI01G22440.1"/>
    </source>
</evidence>
<feature type="transmembrane region" description="Helical" evidence="3">
    <location>
        <begin position="459"/>
        <end position="479"/>
    </location>
</feature>
<keyword evidence="3" id="KW-0812">Transmembrane</keyword>
<feature type="transmembrane region" description="Helical" evidence="3">
    <location>
        <begin position="430"/>
        <end position="453"/>
    </location>
</feature>
<evidence type="ECO:0000256" key="1">
    <source>
        <dbReference type="PROSITE-ProRule" id="PRU00175"/>
    </source>
</evidence>
<organism evidence="5 6">
    <name type="scientific">Oryza rufipogon</name>
    <name type="common">Brownbeard rice</name>
    <name type="synonym">Asian wild rice</name>
    <dbReference type="NCBI Taxonomy" id="4529"/>
    <lineage>
        <taxon>Eukaryota</taxon>
        <taxon>Viridiplantae</taxon>
        <taxon>Streptophyta</taxon>
        <taxon>Embryophyta</taxon>
        <taxon>Tracheophyta</taxon>
        <taxon>Spermatophyta</taxon>
        <taxon>Magnoliopsida</taxon>
        <taxon>Liliopsida</taxon>
        <taxon>Poales</taxon>
        <taxon>Poaceae</taxon>
        <taxon>BOP clade</taxon>
        <taxon>Oryzoideae</taxon>
        <taxon>Oryzeae</taxon>
        <taxon>Oryzinae</taxon>
        <taxon>Oryza</taxon>
    </lineage>
</organism>
<feature type="domain" description="RING-type" evidence="4">
    <location>
        <begin position="285"/>
        <end position="327"/>
    </location>
</feature>
<dbReference type="SUPFAM" id="SSF57850">
    <property type="entry name" value="RING/U-box"/>
    <property type="match status" value="2"/>
</dbReference>
<feature type="transmembrane region" description="Helical" evidence="3">
    <location>
        <begin position="578"/>
        <end position="602"/>
    </location>
</feature>
<dbReference type="HOGENOM" id="CLU_015135_0_0_1"/>
<dbReference type="PROSITE" id="PS50089">
    <property type="entry name" value="ZF_RING_2"/>
    <property type="match status" value="2"/>
</dbReference>
<dbReference type="eggNOG" id="KOG2231">
    <property type="taxonomic scope" value="Eukaryota"/>
</dbReference>
<dbReference type="PANTHER" id="PTHR22938:SF15">
    <property type="entry name" value="OS01G0568000 PROTEIN"/>
    <property type="match status" value="1"/>
</dbReference>
<keyword evidence="6" id="KW-1185">Reference proteome</keyword>
<dbReference type="GO" id="GO:0016567">
    <property type="term" value="P:protein ubiquitination"/>
    <property type="evidence" value="ECO:0007669"/>
    <property type="project" value="TreeGrafter"/>
</dbReference>
<dbReference type="GO" id="GO:0072344">
    <property type="term" value="P:rescue of stalled ribosome"/>
    <property type="evidence" value="ECO:0007669"/>
    <property type="project" value="InterPro"/>
</dbReference>
<reference evidence="5" key="2">
    <citation type="submission" date="2015-06" db="UniProtKB">
        <authorList>
            <consortium name="EnsemblPlants"/>
        </authorList>
    </citation>
    <scope>IDENTIFICATION</scope>
</reference>
<dbReference type="EnsemblPlants" id="ORUFI01G22440.1">
    <property type="protein sequence ID" value="ORUFI01G22440.1"/>
    <property type="gene ID" value="ORUFI01G22440"/>
</dbReference>
<dbReference type="AlphaFoldDB" id="A0A0E0MY65"/>
<dbReference type="InterPro" id="IPR044288">
    <property type="entry name" value="ZNF598/HEL2"/>
</dbReference>
<dbReference type="GO" id="GO:0043022">
    <property type="term" value="F:ribosome binding"/>
    <property type="evidence" value="ECO:0007669"/>
    <property type="project" value="TreeGrafter"/>
</dbReference>
<accession>A0A0E0MY65</accession>
<proteinExistence type="predicted"/>
<feature type="domain" description="RING-type" evidence="4">
    <location>
        <begin position="63"/>
        <end position="107"/>
    </location>
</feature>
<keyword evidence="3" id="KW-1133">Transmembrane helix</keyword>
<dbReference type="Pfam" id="PF13920">
    <property type="entry name" value="zf-C3HC4_3"/>
    <property type="match status" value="1"/>
</dbReference>
<dbReference type="GO" id="GO:0061630">
    <property type="term" value="F:ubiquitin protein ligase activity"/>
    <property type="evidence" value="ECO:0007669"/>
    <property type="project" value="InterPro"/>
</dbReference>
<feature type="compositionally biased region" description="Basic and acidic residues" evidence="2">
    <location>
        <begin position="407"/>
        <end position="417"/>
    </location>
</feature>
<dbReference type="InterPro" id="IPR013083">
    <property type="entry name" value="Znf_RING/FYVE/PHD"/>
</dbReference>
<dbReference type="Gene3D" id="3.30.40.10">
    <property type="entry name" value="Zinc/RING finger domain, C3HC4 (zinc finger)"/>
    <property type="match status" value="2"/>
</dbReference>
<dbReference type="Proteomes" id="UP000008022">
    <property type="component" value="Unassembled WGS sequence"/>
</dbReference>
<feature type="transmembrane region" description="Helical" evidence="3">
    <location>
        <begin position="196"/>
        <end position="219"/>
    </location>
</feature>
<dbReference type="PANTHER" id="PTHR22938">
    <property type="entry name" value="ZINC FINGER PROTEIN 598"/>
    <property type="match status" value="1"/>
</dbReference>
<dbReference type="SMART" id="SM00184">
    <property type="entry name" value="RING"/>
    <property type="match status" value="2"/>
</dbReference>
<dbReference type="GO" id="GO:0008270">
    <property type="term" value="F:zinc ion binding"/>
    <property type="evidence" value="ECO:0007669"/>
    <property type="project" value="UniProtKB-KW"/>
</dbReference>
<keyword evidence="1" id="KW-0862">Zinc</keyword>
<evidence type="ECO:0000313" key="6">
    <source>
        <dbReference type="Proteomes" id="UP000008022"/>
    </source>
</evidence>
<dbReference type="STRING" id="4529.A0A0E0MY65"/>
<evidence type="ECO:0000259" key="4">
    <source>
        <dbReference type="PROSITE" id="PS50089"/>
    </source>
</evidence>
<protein>
    <recommendedName>
        <fullName evidence="4">RING-type domain-containing protein</fullName>
    </recommendedName>
</protein>
<dbReference type="OMA" id="CGTQSIK"/>
<name>A0A0E0MY65_ORYRU</name>
<feature type="transmembrane region" description="Helical" evidence="3">
    <location>
        <begin position="553"/>
        <end position="572"/>
    </location>
</feature>
<evidence type="ECO:0000256" key="3">
    <source>
        <dbReference type="SAM" id="Phobius"/>
    </source>
</evidence>